<feature type="compositionally biased region" description="Polar residues" evidence="2">
    <location>
        <begin position="125"/>
        <end position="140"/>
    </location>
</feature>
<dbReference type="Proteomes" id="UP001187682">
    <property type="component" value="Unassembled WGS sequence"/>
</dbReference>
<proteinExistence type="predicted"/>
<feature type="region of interest" description="Disordered" evidence="2">
    <location>
        <begin position="379"/>
        <end position="422"/>
    </location>
</feature>
<evidence type="ECO:0000256" key="2">
    <source>
        <dbReference type="SAM" id="MobiDB-lite"/>
    </source>
</evidence>
<protein>
    <recommendedName>
        <fullName evidence="3">Heterokaryon incompatibility domain-containing protein</fullName>
    </recommendedName>
</protein>
<reference evidence="4" key="1">
    <citation type="submission" date="2018-03" db="EMBL/GenBank/DDBJ databases">
        <authorList>
            <person name="Guldener U."/>
        </authorList>
    </citation>
    <scope>NUCLEOTIDE SEQUENCE</scope>
</reference>
<evidence type="ECO:0000313" key="4">
    <source>
        <dbReference type="EMBL" id="SPO02379.1"/>
    </source>
</evidence>
<dbReference type="Pfam" id="PF06985">
    <property type="entry name" value="HET"/>
    <property type="match status" value="1"/>
</dbReference>
<evidence type="ECO:0000313" key="5">
    <source>
        <dbReference type="Proteomes" id="UP001187682"/>
    </source>
</evidence>
<dbReference type="InterPro" id="IPR052895">
    <property type="entry name" value="HetReg/Transcr_Mod"/>
</dbReference>
<feature type="compositionally biased region" description="Basic and acidic residues" evidence="2">
    <location>
        <begin position="317"/>
        <end position="351"/>
    </location>
</feature>
<dbReference type="InterPro" id="IPR010730">
    <property type="entry name" value="HET"/>
</dbReference>
<name>A0AAE8MZA2_9PEZI</name>
<feature type="region of interest" description="Disordered" evidence="2">
    <location>
        <begin position="1044"/>
        <end position="1064"/>
    </location>
</feature>
<feature type="region of interest" description="Disordered" evidence="2">
    <location>
        <begin position="521"/>
        <end position="546"/>
    </location>
</feature>
<feature type="region of interest" description="Disordered" evidence="2">
    <location>
        <begin position="180"/>
        <end position="351"/>
    </location>
</feature>
<feature type="compositionally biased region" description="Acidic residues" evidence="2">
    <location>
        <begin position="184"/>
        <end position="199"/>
    </location>
</feature>
<organism evidence="4 5">
    <name type="scientific">Cephalotrichum gorgonifer</name>
    <dbReference type="NCBI Taxonomy" id="2041049"/>
    <lineage>
        <taxon>Eukaryota</taxon>
        <taxon>Fungi</taxon>
        <taxon>Dikarya</taxon>
        <taxon>Ascomycota</taxon>
        <taxon>Pezizomycotina</taxon>
        <taxon>Sordariomycetes</taxon>
        <taxon>Hypocreomycetidae</taxon>
        <taxon>Microascales</taxon>
        <taxon>Microascaceae</taxon>
        <taxon>Cephalotrichum</taxon>
    </lineage>
</organism>
<feature type="coiled-coil region" evidence="1">
    <location>
        <begin position="54"/>
        <end position="119"/>
    </location>
</feature>
<comment type="caution">
    <text evidence="4">The sequence shown here is derived from an EMBL/GenBank/DDBJ whole genome shotgun (WGS) entry which is preliminary data.</text>
</comment>
<keyword evidence="5" id="KW-1185">Reference proteome</keyword>
<sequence length="1328" mass="149502">MDSKLASTAKAYDPTITSLPYLPAKTRIRFDHASFRIPGNAFSKQRAEAIEAAIRLLAKETKGFEQRLARLREAYLSRKEVEEVERMRLEALDRTSHDNDQLLRVLERVKERFDKTNEALESVFTPMNQSHGSPVAQNRQGAADAEAGGKKGLERRKRKLERKKLEFTVELIKREVKEFRDKDAEDPEDADDDLEEDGGITDGNQQEIGGNEDRAEERRDNESDESDESDDLDLNEGEEEEGGDGSKATVGVNGVSNNSGLKQRRDSGKYAASMSGAIEGDEPKKSIGDSTTAMEPKGDGNANVAERSRGGISTGKTGEDAEESSKLEEPPDPSYSRDGEPTQRLHWDLGDKEVKQVRARLPEAEPVDEAALLGLVGAAKGANTPSNSSGSVVPSDLYHLGGLAPPAPRPPAPHHKRSTTQRMDDLEKEIKYLENKILAAILKESKQKDISLFASVKDESLAYKQLRENEYEARKEELAQLNKDSRRLKRLVKIKREVNDHQEYLSASGFGRSTHSRRRRREYWQYQDSSSESSDNGSNNEEDKTEQTRRILEILKRIEVLEERVVQVQRTTRDIRQIQTLQTALQRELFLETAWMKSQASIDVRSRDVGELVSQGGGHHFSSAFPAELEIYNRPLERGEIRLLVVSPAPSMAYPLLCALDTQELDLDNPPDYAALSYHWGDSACNGRLYLVPKRVLKSVGKDPGSWGHAIKYAFRIPIRNNLFRALLRLRRQDVTVSLWVDFMCINQKDMGEKTQQLGEMVNIYNSAKNVCIWLGEGDDDGHSKSAMEFVTEIMDFARLHKYLADPTQVHKWLNLAELMRDRWFSRRWVVQEISLASERATVHCGEQAVHWVDFADAVSLLASNQGSIRRLLDAKDFRDGHDTLGEINSFGACILLDSMSKLFHTKASGQGDSSRLKLVRPLKSLESLVTSLKTFDASDTRDLVYSLVCIASDTDQASAFYPGKQNRSPKGKHKHTLEVDYSKPAIEVYRDFISFCIASSRCLDIICRPWAMPVVANKTAADSAEGALPSWIPLLSSSEFGEPENVYSGRKNGESLVGPADQRNYKASTKDAEGWKFISINGMPGYPGTPESEEPSSGVATVPVERNILRARGFILAKIGRVSPRTTGGVILREALALGGWTGITRHDRVPDRIWRSLVADRDGQRQIPPTWYQRACYRCLELADTFNNGDLNIRELLQGHSETLREYLERVRRVTWNRRFFRGTRNPDYWDREREKESTNREYWGEPESEDSLFGIGPPDMQEDDFICILDGCSVPVVLREQPPDAGPSGMFRLVGEVYVHDNMGGEAEEGHDRCHWKDSGVFYIV</sequence>
<evidence type="ECO:0000259" key="3">
    <source>
        <dbReference type="Pfam" id="PF06985"/>
    </source>
</evidence>
<evidence type="ECO:0000256" key="1">
    <source>
        <dbReference type="SAM" id="Coils"/>
    </source>
</evidence>
<feature type="compositionally biased region" description="Basic and acidic residues" evidence="2">
    <location>
        <begin position="211"/>
        <end position="221"/>
    </location>
</feature>
<feature type="region of interest" description="Disordered" evidence="2">
    <location>
        <begin position="123"/>
        <end position="155"/>
    </location>
</feature>
<feature type="compositionally biased region" description="Polar residues" evidence="2">
    <location>
        <begin position="383"/>
        <end position="392"/>
    </location>
</feature>
<feature type="compositionally biased region" description="Low complexity" evidence="2">
    <location>
        <begin position="528"/>
        <end position="539"/>
    </location>
</feature>
<accession>A0AAE8MZA2</accession>
<feature type="domain" description="Heterokaryon incompatibility" evidence="3">
    <location>
        <begin position="673"/>
        <end position="833"/>
    </location>
</feature>
<keyword evidence="1" id="KW-0175">Coiled coil</keyword>
<dbReference type="PANTHER" id="PTHR24148:SF64">
    <property type="entry name" value="HETEROKARYON INCOMPATIBILITY DOMAIN-CONTAINING PROTEIN"/>
    <property type="match status" value="1"/>
</dbReference>
<feature type="compositionally biased region" description="Acidic residues" evidence="2">
    <location>
        <begin position="222"/>
        <end position="243"/>
    </location>
</feature>
<dbReference type="EMBL" id="ONZQ02000006">
    <property type="protein sequence ID" value="SPO02379.1"/>
    <property type="molecule type" value="Genomic_DNA"/>
</dbReference>
<gene>
    <name evidence="4" type="ORF">DNG_05052</name>
</gene>
<dbReference type="PANTHER" id="PTHR24148">
    <property type="entry name" value="ANKYRIN REPEAT DOMAIN-CONTAINING PROTEIN 39 HOMOLOG-RELATED"/>
    <property type="match status" value="1"/>
</dbReference>